<dbReference type="SUPFAM" id="SSF102114">
    <property type="entry name" value="Radical SAM enzymes"/>
    <property type="match status" value="1"/>
</dbReference>
<dbReference type="Gene3D" id="3.80.30.20">
    <property type="entry name" value="tm_1862 like domain"/>
    <property type="match status" value="1"/>
</dbReference>
<organism evidence="9 10">
    <name type="scientific">Clostridium celatum DSM 1785</name>
    <dbReference type="NCBI Taxonomy" id="545697"/>
    <lineage>
        <taxon>Bacteria</taxon>
        <taxon>Bacillati</taxon>
        <taxon>Bacillota</taxon>
        <taxon>Clostridia</taxon>
        <taxon>Eubacteriales</taxon>
        <taxon>Clostridiaceae</taxon>
        <taxon>Clostridium</taxon>
    </lineage>
</organism>
<dbReference type="Pfam" id="PF08497">
    <property type="entry name" value="Radical_SAM_N"/>
    <property type="match status" value="1"/>
</dbReference>
<feature type="compositionally biased region" description="Low complexity" evidence="7">
    <location>
        <begin position="614"/>
        <end position="632"/>
    </location>
</feature>
<keyword evidence="1 6" id="KW-0004">4Fe-4S</keyword>
<keyword evidence="10" id="KW-1185">Reference proteome</keyword>
<accession>L1Q9I7</accession>
<evidence type="ECO:0000259" key="8">
    <source>
        <dbReference type="PROSITE" id="PS51918"/>
    </source>
</evidence>
<dbReference type="InterPro" id="IPR007197">
    <property type="entry name" value="rSAM"/>
</dbReference>
<dbReference type="GO" id="GO:0005506">
    <property type="term" value="F:iron ion binding"/>
    <property type="evidence" value="ECO:0007669"/>
    <property type="project" value="UniProtKB-UniRule"/>
</dbReference>
<dbReference type="PATRIC" id="fig|545697.3.peg.2602"/>
<dbReference type="SFLD" id="SFLDS00029">
    <property type="entry name" value="Radical_SAM"/>
    <property type="match status" value="1"/>
</dbReference>
<sequence>MNNKFLPISKEDMKERGWEQCDFIIVTGDAYVDHHSFGTAVISRVLEHAGYKVGIIAQPDWHSTDDFMKLGRPRLAFLVNAGNMDSMVNHYTVSKRVREKDLYSPGGKMGLRPDRATIVYCNKIREAYKNINICIGGVEASLRRFAHYDYWADKVRKSILTDSGADLLIYGMSEKQIVEVANYLNEGFEAKYIRHVPGTCYLADSLDEIYEEHIVIPSYKEVSTDKIKYCEAFKITYQEQDPIRGKTIVQDQGDKFLVVNKPEVILNREELDAVYDLPFTKEYHPIYEEMGGIPALEEVKFSIVGSRGCFGNCSFCAITFHQGRAVQSRSEESIVKEAKEMTEMKDFKGYIHDVGGPTANFRKPACKHQLTIGACKTKQCLSPGVCKNMEVDHKEFLSVLRSVRSLPKVKKVFVRSGIRYDYVMADKDDTFFKELVEHHVSGQLKVAPEHVSEEVLKHMGKPAGRTYEDFRQKFFRITEKLGKKQYIIPYLMSSHPGSTLKEAIKLAEYLRDIKYQPEQVQDFYPTPGTLSTTIFYTGLDPITMKPVYVPKTKEEKAMQRALLQFSNPKNYNIVYDALMKAGREDLIGNGPKCLIKSKEQRYKEAHGLVRSKAKGNTGKSKSFNSNSKSSLSRNKKSNDKNNSRRGKESNLKGNRDSNRNSKNARKKS</sequence>
<protein>
    <submittedName>
        <fullName evidence="9">Putative radical SAM protein YgiQ</fullName>
    </submittedName>
</protein>
<comment type="similarity">
    <text evidence="6">Belongs to the UPF0313 family.</text>
</comment>
<dbReference type="InterPro" id="IPR058240">
    <property type="entry name" value="rSAM_sf"/>
</dbReference>
<evidence type="ECO:0000256" key="4">
    <source>
        <dbReference type="ARBA" id="ARBA00023004"/>
    </source>
</evidence>
<dbReference type="HAMAP" id="MF_01251">
    <property type="entry name" value="UPF0313"/>
    <property type="match status" value="1"/>
</dbReference>
<keyword evidence="5 6" id="KW-0411">Iron-sulfur</keyword>
<reference evidence="9 10" key="1">
    <citation type="submission" date="2012-05" db="EMBL/GenBank/DDBJ databases">
        <authorList>
            <person name="Weinstock G."/>
            <person name="Sodergren E."/>
            <person name="Lobos E.A."/>
            <person name="Fulton L."/>
            <person name="Fulton R."/>
            <person name="Courtney L."/>
            <person name="Fronick C."/>
            <person name="O'Laughlin M."/>
            <person name="Godfrey J."/>
            <person name="Wilson R.M."/>
            <person name="Miner T."/>
            <person name="Farmer C."/>
            <person name="Delehaunty K."/>
            <person name="Cordes M."/>
            <person name="Minx P."/>
            <person name="Tomlinson C."/>
            <person name="Chen J."/>
            <person name="Wollam A."/>
            <person name="Pepin K.H."/>
            <person name="Bhonagiri V."/>
            <person name="Zhang X."/>
            <person name="Suruliraj S."/>
            <person name="Warren W."/>
            <person name="Mitreva M."/>
            <person name="Mardis E.R."/>
            <person name="Wilson R.K."/>
        </authorList>
    </citation>
    <scope>NUCLEOTIDE SEQUENCE [LARGE SCALE GENOMIC DNA]</scope>
    <source>
        <strain evidence="9 10">DSM 1785</strain>
    </source>
</reference>
<dbReference type="SMART" id="SM00729">
    <property type="entry name" value="Elp3"/>
    <property type="match status" value="1"/>
</dbReference>
<dbReference type="InterPro" id="IPR024560">
    <property type="entry name" value="UPF0313_C"/>
</dbReference>
<dbReference type="InterPro" id="IPR013704">
    <property type="entry name" value="UPF0313_N"/>
</dbReference>
<dbReference type="HOGENOM" id="CLU_018288_2_0_9"/>
<dbReference type="SFLD" id="SFLDG01082">
    <property type="entry name" value="B12-binding_domain_containing"/>
    <property type="match status" value="1"/>
</dbReference>
<dbReference type="NCBIfam" id="TIGR03904">
    <property type="entry name" value="SAM_YgiQ"/>
    <property type="match status" value="1"/>
</dbReference>
<name>L1Q9I7_9CLOT</name>
<dbReference type="InterPro" id="IPR022946">
    <property type="entry name" value="UPF0313"/>
</dbReference>
<dbReference type="InterPro" id="IPR023404">
    <property type="entry name" value="rSAM_horseshoe"/>
</dbReference>
<evidence type="ECO:0000256" key="2">
    <source>
        <dbReference type="ARBA" id="ARBA00022691"/>
    </source>
</evidence>
<dbReference type="GO" id="GO:0003824">
    <property type="term" value="F:catalytic activity"/>
    <property type="evidence" value="ECO:0007669"/>
    <property type="project" value="InterPro"/>
</dbReference>
<keyword evidence="2 6" id="KW-0949">S-adenosyl-L-methionine</keyword>
<dbReference type="RefSeq" id="WP_005214682.1">
    <property type="nucleotide sequence ID" value="NZ_KB291670.1"/>
</dbReference>
<dbReference type="PANTHER" id="PTHR32331:SF0">
    <property type="entry name" value="UPF0313 PROTEIN YGIQ"/>
    <property type="match status" value="1"/>
</dbReference>
<dbReference type="InterPro" id="IPR006638">
    <property type="entry name" value="Elp3/MiaA/NifB-like_rSAM"/>
</dbReference>
<evidence type="ECO:0000256" key="6">
    <source>
        <dbReference type="HAMAP-Rule" id="MF_01251"/>
    </source>
</evidence>
<feature type="region of interest" description="Disordered" evidence="7">
    <location>
        <begin position="608"/>
        <end position="668"/>
    </location>
</feature>
<feature type="binding site" evidence="6">
    <location>
        <position position="309"/>
    </location>
    <ligand>
        <name>[4Fe-4S] cluster</name>
        <dbReference type="ChEBI" id="CHEBI:49883"/>
        <note>4Fe-4S-S-AdoMet</note>
    </ligand>
</feature>
<feature type="domain" description="Radical SAM core" evidence="8">
    <location>
        <begin position="295"/>
        <end position="566"/>
    </location>
</feature>
<dbReference type="PROSITE" id="PS51918">
    <property type="entry name" value="RADICAL_SAM"/>
    <property type="match status" value="1"/>
</dbReference>
<keyword evidence="3 6" id="KW-0479">Metal-binding</keyword>
<evidence type="ECO:0000313" key="9">
    <source>
        <dbReference type="EMBL" id="EKY24618.1"/>
    </source>
</evidence>
<dbReference type="SFLD" id="SFLDG01069">
    <property type="entry name" value="UPF0313"/>
    <property type="match status" value="1"/>
</dbReference>
<evidence type="ECO:0000256" key="7">
    <source>
        <dbReference type="SAM" id="MobiDB-lite"/>
    </source>
</evidence>
<proteinExistence type="inferred from homology"/>
<evidence type="ECO:0000313" key="10">
    <source>
        <dbReference type="Proteomes" id="UP000010420"/>
    </source>
</evidence>
<evidence type="ECO:0000256" key="5">
    <source>
        <dbReference type="ARBA" id="ARBA00023014"/>
    </source>
</evidence>
<feature type="binding site" evidence="6">
    <location>
        <position position="316"/>
    </location>
    <ligand>
        <name>[4Fe-4S] cluster</name>
        <dbReference type="ChEBI" id="CHEBI:49883"/>
        <note>4Fe-4S-S-AdoMet</note>
    </ligand>
</feature>
<dbReference type="Pfam" id="PF04055">
    <property type="entry name" value="Radical_SAM"/>
    <property type="match status" value="1"/>
</dbReference>
<dbReference type="PANTHER" id="PTHR32331">
    <property type="entry name" value="UPF0313 PROTEIN YGIQ"/>
    <property type="match status" value="1"/>
</dbReference>
<evidence type="ECO:0000256" key="3">
    <source>
        <dbReference type="ARBA" id="ARBA00022723"/>
    </source>
</evidence>
<feature type="binding site" evidence="6">
    <location>
        <position position="313"/>
    </location>
    <ligand>
        <name>[4Fe-4S] cluster</name>
        <dbReference type="ChEBI" id="CHEBI:49883"/>
        <note>4Fe-4S-S-AdoMet</note>
    </ligand>
</feature>
<comment type="cofactor">
    <cofactor evidence="6">
        <name>[4Fe-4S] cluster</name>
        <dbReference type="ChEBI" id="CHEBI:49883"/>
    </cofactor>
    <text evidence="6">Binds 1 [4Fe-4S] cluster. The cluster is coordinated with 3 cysteines and an exchangeable S-adenosyl-L-methionine.</text>
</comment>
<dbReference type="Proteomes" id="UP000010420">
    <property type="component" value="Unassembled WGS sequence"/>
</dbReference>
<dbReference type="EMBL" id="AMEZ01000080">
    <property type="protein sequence ID" value="EKY24618.1"/>
    <property type="molecule type" value="Genomic_DNA"/>
</dbReference>
<gene>
    <name evidence="9" type="ORF">HMPREF0216_02648</name>
</gene>
<keyword evidence="4 6" id="KW-0408">Iron</keyword>
<dbReference type="GO" id="GO:0051539">
    <property type="term" value="F:4 iron, 4 sulfur cluster binding"/>
    <property type="evidence" value="ECO:0007669"/>
    <property type="project" value="UniProtKB-KW"/>
</dbReference>
<dbReference type="OrthoDB" id="9803479at2"/>
<dbReference type="Pfam" id="PF11842">
    <property type="entry name" value="DUF3362"/>
    <property type="match status" value="1"/>
</dbReference>
<feature type="compositionally biased region" description="Basic and acidic residues" evidence="7">
    <location>
        <begin position="636"/>
        <end position="659"/>
    </location>
</feature>
<dbReference type="STRING" id="545697.HMPREF0216_02648"/>
<evidence type="ECO:0000256" key="1">
    <source>
        <dbReference type="ARBA" id="ARBA00022485"/>
    </source>
</evidence>
<comment type="caution">
    <text evidence="9">The sequence shown here is derived from an EMBL/GenBank/DDBJ whole genome shotgun (WGS) entry which is preliminary data.</text>
</comment>
<dbReference type="AlphaFoldDB" id="L1Q9I7"/>
<dbReference type="eggNOG" id="COG1032">
    <property type="taxonomic scope" value="Bacteria"/>
</dbReference>